<keyword evidence="3" id="KW-0418">Kinase</keyword>
<reference evidence="7" key="1">
    <citation type="journal article" date="2019" name="Int. J. Syst. Evol. Microbiol.">
        <title>The Global Catalogue of Microorganisms (GCM) 10K type strain sequencing project: providing services to taxonomists for standard genome sequencing and annotation.</title>
        <authorList>
            <consortium name="The Broad Institute Genomics Platform"/>
            <consortium name="The Broad Institute Genome Sequencing Center for Infectious Disease"/>
            <person name="Wu L."/>
            <person name="Ma J."/>
        </authorList>
    </citation>
    <scope>NUCLEOTIDE SEQUENCE [LARGE SCALE GENOMIC DNA]</scope>
    <source>
        <strain evidence="7">JCM 13316</strain>
    </source>
</reference>
<evidence type="ECO:0000313" key="6">
    <source>
        <dbReference type="EMBL" id="GAA1903835.1"/>
    </source>
</evidence>
<dbReference type="NCBIfam" id="NF047744">
    <property type="entry name" value="CG0192_rel"/>
    <property type="match status" value="1"/>
</dbReference>
<proteinExistence type="predicted"/>
<dbReference type="Pfam" id="PF18085">
    <property type="entry name" value="Mak_N_cap"/>
    <property type="match status" value="1"/>
</dbReference>
<dbReference type="EMBL" id="BAAALV010000001">
    <property type="protein sequence ID" value="GAA1903835.1"/>
    <property type="molecule type" value="Genomic_DNA"/>
</dbReference>
<evidence type="ECO:0000256" key="4">
    <source>
        <dbReference type="ARBA" id="ARBA00022840"/>
    </source>
</evidence>
<dbReference type="InterPro" id="IPR040999">
    <property type="entry name" value="Mak_N_cap"/>
</dbReference>
<protein>
    <recommendedName>
        <fullName evidence="5">Maltokinase N-terminal cap domain-containing protein</fullName>
    </recommendedName>
</protein>
<evidence type="ECO:0000259" key="5">
    <source>
        <dbReference type="Pfam" id="PF18085"/>
    </source>
</evidence>
<keyword evidence="7" id="KW-1185">Reference proteome</keyword>
<evidence type="ECO:0000313" key="7">
    <source>
        <dbReference type="Proteomes" id="UP001500784"/>
    </source>
</evidence>
<keyword evidence="1" id="KW-0808">Transferase</keyword>
<keyword evidence="2" id="KW-0547">Nucleotide-binding</keyword>
<evidence type="ECO:0000256" key="1">
    <source>
        <dbReference type="ARBA" id="ARBA00022679"/>
    </source>
</evidence>
<name>A0ABP5A7D6_9MICC</name>
<keyword evidence="4" id="KW-0067">ATP-binding</keyword>
<feature type="domain" description="Maltokinase N-terminal cap" evidence="5">
    <location>
        <begin position="20"/>
        <end position="104"/>
    </location>
</feature>
<accession>A0ABP5A7D6</accession>
<dbReference type="Proteomes" id="UP001500784">
    <property type="component" value="Unassembled WGS sequence"/>
</dbReference>
<comment type="caution">
    <text evidence="6">The sequence shown here is derived from an EMBL/GenBank/DDBJ whole genome shotgun (WGS) entry which is preliminary data.</text>
</comment>
<sequence>MALIHKADLRPTKMELISTWLPTVPWFTGAGGAGGRAEPLAAYRFDDPAGQVGMETHIVRSGDLTVQVPLTYRADPLEGGDGYLVGTMEHSVLGRRWVYDGCGDPVYVSAFAAAVLDGVGQAPLYVEEDGVRRELPQSMELETSGMPDGEELVEAPEREPAGWTATLMHRDGWELSLVRVLDLGGRAAPPPSLVGTWEGQREPAVLGWALPLG</sequence>
<evidence type="ECO:0000256" key="3">
    <source>
        <dbReference type="ARBA" id="ARBA00022777"/>
    </source>
</evidence>
<organism evidence="6 7">
    <name type="scientific">Arthrobacter gandavensis</name>
    <dbReference type="NCBI Taxonomy" id="169960"/>
    <lineage>
        <taxon>Bacteria</taxon>
        <taxon>Bacillati</taxon>
        <taxon>Actinomycetota</taxon>
        <taxon>Actinomycetes</taxon>
        <taxon>Micrococcales</taxon>
        <taxon>Micrococcaceae</taxon>
        <taxon>Arthrobacter</taxon>
    </lineage>
</organism>
<evidence type="ECO:0000256" key="2">
    <source>
        <dbReference type="ARBA" id="ARBA00022741"/>
    </source>
</evidence>
<gene>
    <name evidence="6" type="ORF">GCM10009688_04900</name>
</gene>